<feature type="transmembrane region" description="Helical" evidence="10">
    <location>
        <begin position="452"/>
        <end position="473"/>
    </location>
</feature>
<dbReference type="InterPro" id="IPR013581">
    <property type="entry name" value="PDR_assoc"/>
</dbReference>
<keyword evidence="4 10" id="KW-0812">Transmembrane</keyword>
<evidence type="ECO:0000256" key="6">
    <source>
        <dbReference type="ARBA" id="ARBA00022741"/>
    </source>
</evidence>
<feature type="transmembrane region" description="Helical" evidence="10">
    <location>
        <begin position="485"/>
        <end position="507"/>
    </location>
</feature>
<evidence type="ECO:0000256" key="8">
    <source>
        <dbReference type="ARBA" id="ARBA00022989"/>
    </source>
</evidence>
<dbReference type="FunFam" id="3.40.50.300:FF:000532">
    <property type="entry name" value="ABC transporter G family member 34"/>
    <property type="match status" value="1"/>
</dbReference>
<evidence type="ECO:0000256" key="4">
    <source>
        <dbReference type="ARBA" id="ARBA00022692"/>
    </source>
</evidence>
<keyword evidence="9 10" id="KW-0472">Membrane</keyword>
<keyword evidence="5" id="KW-0677">Repeat</keyword>
<keyword evidence="6" id="KW-0547">Nucleotide-binding</keyword>
<dbReference type="CDD" id="cd03232">
    <property type="entry name" value="ABCG_PDR_domain2"/>
    <property type="match status" value="1"/>
</dbReference>
<feature type="domain" description="ABC transporter" evidence="11">
    <location>
        <begin position="84"/>
        <end position="356"/>
    </location>
</feature>
<dbReference type="GO" id="GO:0005524">
    <property type="term" value="F:ATP binding"/>
    <property type="evidence" value="ECO:0007669"/>
    <property type="project" value="UniProtKB-KW"/>
</dbReference>
<organism evidence="12 13">
    <name type="scientific">Perilla frutescens var. hirtella</name>
    <name type="common">Perilla citriodora</name>
    <name type="synonym">Perilla setoyensis</name>
    <dbReference type="NCBI Taxonomy" id="608512"/>
    <lineage>
        <taxon>Eukaryota</taxon>
        <taxon>Viridiplantae</taxon>
        <taxon>Streptophyta</taxon>
        <taxon>Embryophyta</taxon>
        <taxon>Tracheophyta</taxon>
        <taxon>Spermatophyta</taxon>
        <taxon>Magnoliopsida</taxon>
        <taxon>eudicotyledons</taxon>
        <taxon>Gunneridae</taxon>
        <taxon>Pentapetalae</taxon>
        <taxon>asterids</taxon>
        <taxon>lamiids</taxon>
        <taxon>Lamiales</taxon>
        <taxon>Lamiaceae</taxon>
        <taxon>Nepetoideae</taxon>
        <taxon>Elsholtzieae</taxon>
        <taxon>Perilla</taxon>
    </lineage>
</organism>
<dbReference type="SMART" id="SM00382">
    <property type="entry name" value="AAA"/>
    <property type="match status" value="2"/>
</dbReference>
<dbReference type="InterPro" id="IPR027417">
    <property type="entry name" value="P-loop_NTPase"/>
</dbReference>
<dbReference type="SUPFAM" id="SSF52540">
    <property type="entry name" value="P-loop containing nucleoside triphosphate hydrolases"/>
    <property type="match status" value="2"/>
</dbReference>
<keyword evidence="13" id="KW-1185">Reference proteome</keyword>
<feature type="transmembrane region" description="Helical" evidence="10">
    <location>
        <begin position="569"/>
        <end position="588"/>
    </location>
</feature>
<name>A0AAD4JL69_PERFH</name>
<evidence type="ECO:0000256" key="1">
    <source>
        <dbReference type="ARBA" id="ARBA00004141"/>
    </source>
</evidence>
<feature type="transmembrane region" description="Helical" evidence="10">
    <location>
        <begin position="1249"/>
        <end position="1270"/>
    </location>
</feature>
<dbReference type="Pfam" id="PF00005">
    <property type="entry name" value="ABC_tran"/>
    <property type="match status" value="2"/>
</dbReference>
<dbReference type="EMBL" id="SDAM02000031">
    <property type="protein sequence ID" value="KAH6835918.1"/>
    <property type="molecule type" value="Genomic_DNA"/>
</dbReference>
<proteinExistence type="inferred from homology"/>
<keyword evidence="8 10" id="KW-1133">Transmembrane helix</keyword>
<accession>A0AAD4JL69</accession>
<dbReference type="PROSITE" id="PS00211">
    <property type="entry name" value="ABC_TRANSPORTER_1"/>
    <property type="match status" value="1"/>
</dbReference>
<evidence type="ECO:0000259" key="11">
    <source>
        <dbReference type="PROSITE" id="PS50893"/>
    </source>
</evidence>
<reference evidence="12 13" key="1">
    <citation type="journal article" date="2021" name="Nat. Commun.">
        <title>Incipient diploidization of the medicinal plant Perilla within 10,000 years.</title>
        <authorList>
            <person name="Zhang Y."/>
            <person name="Shen Q."/>
            <person name="Leng L."/>
            <person name="Zhang D."/>
            <person name="Chen S."/>
            <person name="Shi Y."/>
            <person name="Ning Z."/>
            <person name="Chen S."/>
        </authorList>
    </citation>
    <scope>NUCLEOTIDE SEQUENCE [LARGE SCALE GENOMIC DNA]</scope>
    <source>
        <strain evidence="13">cv. PC099</strain>
    </source>
</reference>
<keyword evidence="3" id="KW-0813">Transport</keyword>
<evidence type="ECO:0000256" key="3">
    <source>
        <dbReference type="ARBA" id="ARBA00022448"/>
    </source>
</evidence>
<feature type="transmembrane region" description="Helical" evidence="10">
    <location>
        <begin position="527"/>
        <end position="557"/>
    </location>
</feature>
<dbReference type="PANTHER" id="PTHR19241">
    <property type="entry name" value="ATP-BINDING CASSETTE TRANSPORTER"/>
    <property type="match status" value="1"/>
</dbReference>
<dbReference type="Gene3D" id="3.40.50.300">
    <property type="entry name" value="P-loop containing nucleotide triphosphate hydrolases"/>
    <property type="match status" value="2"/>
</dbReference>
<evidence type="ECO:0000256" key="9">
    <source>
        <dbReference type="ARBA" id="ARBA00023136"/>
    </source>
</evidence>
<dbReference type="InterPro" id="IPR003593">
    <property type="entry name" value="AAA+_ATPase"/>
</dbReference>
<feature type="transmembrane region" description="Helical" evidence="10">
    <location>
        <begin position="1219"/>
        <end position="1243"/>
    </location>
</feature>
<dbReference type="Pfam" id="PF08370">
    <property type="entry name" value="PDR_assoc"/>
    <property type="match status" value="1"/>
</dbReference>
<dbReference type="InterPro" id="IPR043926">
    <property type="entry name" value="ABCG_dom"/>
</dbReference>
<feature type="domain" description="ABC transporter" evidence="11">
    <location>
        <begin position="760"/>
        <end position="1012"/>
    </location>
</feature>
<comment type="similarity">
    <text evidence="2">Belongs to the ABC transporter superfamily. ABCG family. PDR (TC 3.A.1.205) subfamily.</text>
</comment>
<gene>
    <name evidence="12" type="ORF">C2S53_002759</name>
</gene>
<evidence type="ECO:0000256" key="2">
    <source>
        <dbReference type="ARBA" id="ARBA00006012"/>
    </source>
</evidence>
<evidence type="ECO:0000313" key="13">
    <source>
        <dbReference type="Proteomes" id="UP001190926"/>
    </source>
</evidence>
<dbReference type="GO" id="GO:0016887">
    <property type="term" value="F:ATP hydrolysis activity"/>
    <property type="evidence" value="ECO:0007669"/>
    <property type="project" value="InterPro"/>
</dbReference>
<sequence>MDRDEGVLCVSASQRRIFIDTLINHIQRDNLRLLHNIRTRMDESGVAFPTIEVRYNKLRVEAECEVVKGKPLPTLWNSVAWGVARVFGTHSREARINIIDDVSGIIKPGRLTLLLGPPGSGKSTFLKALSGNLSTSLKITGEILYNGHNLEDITASKVSAYVSQYDQHIPEMTIRETLDFSACCQGIGNRAEILMELIRREKEANIVPDPDVDTFMKAIAVEGQKTTLQTDYILKILGLDICADTLVGDAMRRGISGGQKKRLTLGEMLVGPTKAFFMDEISNGLDSSTAHQIVSCLQQLAHVTDATIIISLLQPAPEIFDLFDDIILMAEGKIVYQGPRDEVLEFFDSCGFKCPMRKEVAGFLQEVISPKDQEQYWHKSQQTYSYVSVDMFSRKYNESHHRYMLTEELSAPFDRSKSHENAIDVNAYSLKKLALIRVCMSRELLLMKRNSFIYVFKSVQLVILASVTMTVFLRTQMSVDLLHANIYLGALFYSLIIIFVDGLPELSMTVARLGVFYKQRDLHFYPAWAYAVPATILKIPLSLLASMIWTCFTYYTIGYSPEAGRFFRQMMVLFVVHFTSISLFRFMAAVFRTMIVSTTASSLSALFMFVLSGYLIPRSSMPIWLKWAFWISPISYGEIGLSLNEFLAPRWKKQLSGNSTVGCKTLESHGLYFDGHLVWVSLGAMLGFALLFNTGFILALSFFKPPGSRAIISIEKLSELRGKELVSEVHSQKQSGISSSTTLAESHRGRAVLPFEPLSIVFQDVQYYVELPKAMKKRELSQKKLQLLHDITGAFRPGVLTALMGVSGAGKTTLLDVLSGRKTSGTTEGVIRIGGYPKVQSTFSRISAYCEQTDIHSPQITVEESVIFSAWLRLDSQIDAKTKSEFVKEVLETIELDVIKDALVGIQGVDGLSTEQRKRLTIAVELVSNPSIIFMDEPTTGLDARAAAIVMRAVKNVADTGRTIVCTIHQPSIDIFEAFDELLLLKTGGRMIYCGPMGHCSSKVVKYFEGIPGVPKIKDGCNPATWILEVTSASSEAELGIDFCQIYMKSTLHEYNKELVKGLGMPPSGSKDLHFPTRYAQNGLGQFKTCLWKQYWSYWRSPSYNLKRLIYMLIASFLFGFLFWGHGKKLQDQQSLLTLLGLIYCSIIFCGISHCQSILPYINTERTVLYRETFAGMYNSWAYSAAQVIIEIPYVLVQALVFTVITYPMIGYYWSAYKVFMYFYCMFCTLLYYTYLGMLLIAITPSFPVAATLQSAFYTTFNLFAGFLIPRPQIPKWWIWFYYVVPTSWSLNGILTSQYGDIEKEITVFGETKMISEFLQDYFGFQHNMLPLVAMVLTCYPILFASIFAYCIGKLDFQRR</sequence>
<feature type="transmembrane region" description="Helical" evidence="10">
    <location>
        <begin position="1329"/>
        <end position="1352"/>
    </location>
</feature>
<dbReference type="InterPro" id="IPR017871">
    <property type="entry name" value="ABC_transporter-like_CS"/>
</dbReference>
<dbReference type="PROSITE" id="PS50893">
    <property type="entry name" value="ABC_TRANSPORTER_2"/>
    <property type="match status" value="2"/>
</dbReference>
<feature type="transmembrane region" description="Helical" evidence="10">
    <location>
        <begin position="1277"/>
        <end position="1295"/>
    </location>
</feature>
<dbReference type="GO" id="GO:0140359">
    <property type="term" value="F:ABC-type transporter activity"/>
    <property type="evidence" value="ECO:0007669"/>
    <property type="project" value="InterPro"/>
</dbReference>
<dbReference type="InterPro" id="IPR013525">
    <property type="entry name" value="ABC2_TM"/>
</dbReference>
<dbReference type="InterPro" id="IPR003439">
    <property type="entry name" value="ABC_transporter-like_ATP-bd"/>
</dbReference>
<protein>
    <submittedName>
        <fullName evidence="12">Pleiotropic drug resistance 9</fullName>
    </submittedName>
</protein>
<feature type="transmembrane region" description="Helical" evidence="10">
    <location>
        <begin position="1109"/>
        <end position="1125"/>
    </location>
</feature>
<feature type="transmembrane region" description="Helical" evidence="10">
    <location>
        <begin position="594"/>
        <end position="616"/>
    </location>
</feature>
<feature type="transmembrane region" description="Helical" evidence="10">
    <location>
        <begin position="677"/>
        <end position="703"/>
    </location>
</feature>
<dbReference type="Proteomes" id="UP001190926">
    <property type="component" value="Unassembled WGS sequence"/>
</dbReference>
<comment type="subcellular location">
    <subcellularLocation>
        <location evidence="1">Membrane</location>
        <topology evidence="1">Multi-pass membrane protein</topology>
    </subcellularLocation>
</comment>
<dbReference type="GO" id="GO:0005886">
    <property type="term" value="C:plasma membrane"/>
    <property type="evidence" value="ECO:0007669"/>
    <property type="project" value="UniProtKB-ARBA"/>
</dbReference>
<evidence type="ECO:0000256" key="7">
    <source>
        <dbReference type="ARBA" id="ARBA00022840"/>
    </source>
</evidence>
<evidence type="ECO:0000313" key="12">
    <source>
        <dbReference type="EMBL" id="KAH6835918.1"/>
    </source>
</evidence>
<feature type="transmembrane region" description="Helical" evidence="10">
    <location>
        <begin position="1182"/>
        <end position="1207"/>
    </location>
</feature>
<feature type="transmembrane region" description="Helical" evidence="10">
    <location>
        <begin position="1137"/>
        <end position="1162"/>
    </location>
</feature>
<dbReference type="Pfam" id="PF01061">
    <property type="entry name" value="ABC2_membrane"/>
    <property type="match status" value="2"/>
</dbReference>
<comment type="caution">
    <text evidence="12">The sequence shown here is derived from an EMBL/GenBank/DDBJ whole genome shotgun (WGS) entry which is preliminary data.</text>
</comment>
<keyword evidence="7" id="KW-0067">ATP-binding</keyword>
<evidence type="ECO:0000256" key="5">
    <source>
        <dbReference type="ARBA" id="ARBA00022737"/>
    </source>
</evidence>
<evidence type="ECO:0000256" key="10">
    <source>
        <dbReference type="SAM" id="Phobius"/>
    </source>
</evidence>
<dbReference type="Pfam" id="PF19055">
    <property type="entry name" value="ABC2_membrane_7"/>
    <property type="match status" value="2"/>
</dbReference>
<dbReference type="FunFam" id="3.40.50.300:FF:000157">
    <property type="entry name" value="ABC transporter G family member 34"/>
    <property type="match status" value="1"/>
</dbReference>
<dbReference type="InterPro" id="IPR034003">
    <property type="entry name" value="ABCG_PDR_2"/>
</dbReference>